<gene>
    <name evidence="2" type="ORF">F1188_19405</name>
</gene>
<organism evidence="2 3">
    <name type="scientific">Roseospira marina</name>
    <dbReference type="NCBI Taxonomy" id="140057"/>
    <lineage>
        <taxon>Bacteria</taxon>
        <taxon>Pseudomonadati</taxon>
        <taxon>Pseudomonadota</taxon>
        <taxon>Alphaproteobacteria</taxon>
        <taxon>Rhodospirillales</taxon>
        <taxon>Rhodospirillaceae</taxon>
        <taxon>Roseospira</taxon>
    </lineage>
</organism>
<evidence type="ECO:0000313" key="3">
    <source>
        <dbReference type="Proteomes" id="UP000324065"/>
    </source>
</evidence>
<protein>
    <recommendedName>
        <fullName evidence="4">Terminase large subunit gp17-like C-terminal domain-containing protein</fullName>
    </recommendedName>
</protein>
<dbReference type="PIRSF" id="PIRSF007056">
    <property type="entry name" value="UCP007056"/>
    <property type="match status" value="1"/>
</dbReference>
<dbReference type="OrthoDB" id="9801658at2"/>
<sequence>MTDAADTDALPHADQMPPASDVDRLIPSGLPPEDLDPLADGILMAHQVRWVEDTSTLKLCEKGRRTGITWAEALDSTLTAAAQGKAGGMDVFYIPDAKEKGREFIDTCGRFARHVAKELLTTEEFLFEDKQPNGSSKHITAWRIRFASGHEVTALSSRPAAIRGLQGRVVIDEAAFHQDVGEVIDACNALLIWGGQIRIISTHNGATNAFNQLVKDSRAGRYDYSVHRITFDDAVAAGLYERVCLIKGEEATAEGKAAWYRKIRRSYGPRVEAMREELDAIPREGDGVLLPLPMIEACQTPNYTVVRWYPPAENFVDWPAHLRRAHMEQWLAEHVDPRLAELPADRPHAAGLDFGMSVDRTCLPIGYTAQDLTRHVPLIIELARCPYDQQRQMAIHVLHRVPRWAKTIADANGNGQALAQELRQEFGPERIEELHASETWYREHGTPFQAAFQGRAILIPADLDVRDDLSQFRVVAGVPRIPRSVRLMGSDAGKRHGDAGVALLYFHAASQVEHQEYRYIPVRPEQTTRQVRLTSGLRARRGSY</sequence>
<feature type="region of interest" description="Disordered" evidence="1">
    <location>
        <begin position="1"/>
        <end position="31"/>
    </location>
</feature>
<evidence type="ECO:0000313" key="2">
    <source>
        <dbReference type="EMBL" id="KAA5603764.1"/>
    </source>
</evidence>
<dbReference type="Gene3D" id="3.40.50.300">
    <property type="entry name" value="P-loop containing nucleotide triphosphate hydrolases"/>
    <property type="match status" value="1"/>
</dbReference>
<accession>A0A5M6I6B8</accession>
<dbReference type="InterPro" id="IPR027417">
    <property type="entry name" value="P-loop_NTPase"/>
</dbReference>
<keyword evidence="3" id="KW-1185">Reference proteome</keyword>
<dbReference type="InterPro" id="IPR012036">
    <property type="entry name" value="Phage_Mu_Gp28"/>
</dbReference>
<reference evidence="2 3" key="1">
    <citation type="submission" date="2019-09" db="EMBL/GenBank/DDBJ databases">
        <title>Genome sequence of Roseospira marina, one of the more divergent members of the non-sulfur purple photosynthetic bacterial family, the Rhodospirillaceae.</title>
        <authorList>
            <person name="Meyer T."/>
            <person name="Kyndt J."/>
        </authorList>
    </citation>
    <scope>NUCLEOTIDE SEQUENCE [LARGE SCALE GENOMIC DNA]</scope>
    <source>
        <strain evidence="2 3">DSM 15113</strain>
    </source>
</reference>
<dbReference type="RefSeq" id="WP_150064108.1">
    <property type="nucleotide sequence ID" value="NZ_JACHII010000029.1"/>
</dbReference>
<comment type="caution">
    <text evidence="2">The sequence shown here is derived from an EMBL/GenBank/DDBJ whole genome shotgun (WGS) entry which is preliminary data.</text>
</comment>
<proteinExistence type="predicted"/>
<dbReference type="Gene3D" id="3.30.420.240">
    <property type="match status" value="1"/>
</dbReference>
<dbReference type="AlphaFoldDB" id="A0A5M6I6B8"/>
<name>A0A5M6I6B8_9PROT</name>
<evidence type="ECO:0008006" key="4">
    <source>
        <dbReference type="Google" id="ProtNLM"/>
    </source>
</evidence>
<dbReference type="EMBL" id="VWPJ01000032">
    <property type="protein sequence ID" value="KAA5603764.1"/>
    <property type="molecule type" value="Genomic_DNA"/>
</dbReference>
<evidence type="ECO:0000256" key="1">
    <source>
        <dbReference type="SAM" id="MobiDB-lite"/>
    </source>
</evidence>
<dbReference type="Proteomes" id="UP000324065">
    <property type="component" value="Unassembled WGS sequence"/>
</dbReference>